<dbReference type="EMBL" id="JACOPL010000004">
    <property type="protein sequence ID" value="MBC5724900.1"/>
    <property type="molecule type" value="Genomic_DNA"/>
</dbReference>
<evidence type="ECO:0000313" key="1">
    <source>
        <dbReference type="EMBL" id="MBC5724900.1"/>
    </source>
</evidence>
<dbReference type="Pfam" id="PF14276">
    <property type="entry name" value="DUF4363"/>
    <property type="match status" value="1"/>
</dbReference>
<dbReference type="AlphaFoldDB" id="A0A923LVH9"/>
<organism evidence="1 2">
    <name type="scientific">Agathobaculum faecis</name>
    <dbReference type="NCBI Taxonomy" id="2763013"/>
    <lineage>
        <taxon>Bacteria</taxon>
        <taxon>Bacillati</taxon>
        <taxon>Bacillota</taxon>
        <taxon>Clostridia</taxon>
        <taxon>Eubacteriales</taxon>
        <taxon>Butyricicoccaceae</taxon>
        <taxon>Agathobaculum</taxon>
    </lineage>
</organism>
<dbReference type="RefSeq" id="WP_054326209.1">
    <property type="nucleotide sequence ID" value="NZ_JACOPL010000004.1"/>
</dbReference>
<dbReference type="InterPro" id="IPR025373">
    <property type="entry name" value="DUF4363"/>
</dbReference>
<protein>
    <submittedName>
        <fullName evidence="1">DUF4363 family protein</fullName>
    </submittedName>
</protein>
<name>A0A923LVH9_9FIRM</name>
<evidence type="ECO:0000313" key="2">
    <source>
        <dbReference type="Proteomes" id="UP000606499"/>
    </source>
</evidence>
<proteinExistence type="predicted"/>
<dbReference type="Proteomes" id="UP000606499">
    <property type="component" value="Unassembled WGS sequence"/>
</dbReference>
<sequence length="112" mass="12920">MQRLFLALSLFALLIWGSLWSSRTVEATVDAIVQDMESGRLEQAYEKWSAAQTLLGSLLLHEELDEVNRLFARVRTAQKEQITDDLLLDRTELLAQLRHLPDLEQPNLKNLF</sequence>
<keyword evidence="2" id="KW-1185">Reference proteome</keyword>
<comment type="caution">
    <text evidence="1">The sequence shown here is derived from an EMBL/GenBank/DDBJ whole genome shotgun (WGS) entry which is preliminary data.</text>
</comment>
<accession>A0A923LVH9</accession>
<gene>
    <name evidence="1" type="ORF">H8S45_05435</name>
</gene>
<reference evidence="1" key="1">
    <citation type="submission" date="2020-08" db="EMBL/GenBank/DDBJ databases">
        <title>Genome public.</title>
        <authorList>
            <person name="Liu C."/>
            <person name="Sun Q."/>
        </authorList>
    </citation>
    <scope>NUCLEOTIDE SEQUENCE</scope>
    <source>
        <strain evidence="1">NSJ-28</strain>
    </source>
</reference>